<dbReference type="PANTHER" id="PTHR33824">
    <property type="entry name" value="POLYKETIDE CYCLASE/DEHYDRASE AND LIPID TRANSPORT SUPERFAMILY PROTEIN"/>
    <property type="match status" value="1"/>
</dbReference>
<evidence type="ECO:0000313" key="3">
    <source>
        <dbReference type="EMBL" id="ELY78739.1"/>
    </source>
</evidence>
<evidence type="ECO:0000313" key="4">
    <source>
        <dbReference type="Proteomes" id="UP000010843"/>
    </source>
</evidence>
<dbReference type="InterPro" id="IPR019587">
    <property type="entry name" value="Polyketide_cyclase/dehydratase"/>
</dbReference>
<protein>
    <submittedName>
        <fullName evidence="2">Integral membrane protein</fullName>
    </submittedName>
</protein>
<dbReference type="eggNOG" id="arCOG02898">
    <property type="taxonomic scope" value="Archaea"/>
</dbReference>
<evidence type="ECO:0000256" key="1">
    <source>
        <dbReference type="SAM" id="MobiDB-lite"/>
    </source>
</evidence>
<feature type="compositionally biased region" description="Basic and acidic residues" evidence="1">
    <location>
        <begin position="104"/>
        <end position="122"/>
    </location>
</feature>
<reference evidence="2" key="2">
    <citation type="submission" date="2012-02" db="EMBL/GenBank/DDBJ databases">
        <title>Complete sequence of chromosome of Natrinema pellirubrum DSM 15624.</title>
        <authorList>
            <consortium name="US DOE Joint Genome Institute"/>
            <person name="Lucas S."/>
            <person name="Han J."/>
            <person name="Lapidus A."/>
            <person name="Cheng J.-F."/>
            <person name="Goodwin L."/>
            <person name="Pitluck S."/>
            <person name="Peters L."/>
            <person name="Teshima H."/>
            <person name="Detter J.C."/>
            <person name="Han C."/>
            <person name="Tapia R."/>
            <person name="Land M."/>
            <person name="Hauser L."/>
            <person name="Kyrpides N."/>
            <person name="Ivanova N."/>
            <person name="Pagani I."/>
            <person name="Sproer C."/>
            <person name="Anderson I."/>
            <person name="Woyke T."/>
        </authorList>
    </citation>
    <scope>NUCLEOTIDE SEQUENCE</scope>
    <source>
        <strain evidence="2">DSM 15624</strain>
    </source>
</reference>
<feature type="region of interest" description="Disordered" evidence="1">
    <location>
        <begin position="1"/>
        <end position="62"/>
    </location>
</feature>
<dbReference type="Pfam" id="PF10604">
    <property type="entry name" value="Polyketide_cyc2"/>
    <property type="match status" value="1"/>
</dbReference>
<dbReference type="Gene3D" id="3.30.530.20">
    <property type="match status" value="1"/>
</dbReference>
<name>L0JG00_NATP1</name>
<dbReference type="InterPro" id="IPR023393">
    <property type="entry name" value="START-like_dom_sf"/>
</dbReference>
<dbReference type="Proteomes" id="UP000011593">
    <property type="component" value="Unassembled WGS sequence"/>
</dbReference>
<dbReference type="EMBL" id="CP003372">
    <property type="protein sequence ID" value="AGB30234.1"/>
    <property type="molecule type" value="Genomic_DNA"/>
</dbReference>
<dbReference type="SUPFAM" id="SSF55961">
    <property type="entry name" value="Bet v1-like"/>
    <property type="match status" value="1"/>
</dbReference>
<sequence length="286" mass="29904">MSGQIGGPTAGDGATPPAPTNQPADPSGGERLVAADRQDVTIAEPRLPESGPSRRSLGRGGRLAAATAGGTLLVLGLRRRSLGGVTAAVAGGWLLYRGLVGGRADSDAEGTRSAGEADREDATTAVETTRSVTVGAPTDEVYERWRDPETMSRLYGGLLEVTARSENRWHWTASGPLGASVSWDTRVIEDRPGERLRWESLGNAPVDSEGSVRFREAPAGRGTEVTFHFRFEPPGGPVGTAVTDRLGIVPESLAAVVLDRFKSLVETGEIPTLESNPSARGAGDAL</sequence>
<dbReference type="AlphaFoldDB" id="L0JG00"/>
<dbReference type="KEGG" id="npe:Natpe_0300"/>
<dbReference type="PATRIC" id="fig|797303.5.peg.1084"/>
<accession>L0JG00</accession>
<dbReference type="EMBL" id="AOIE01000027">
    <property type="protein sequence ID" value="ELY78739.1"/>
    <property type="molecule type" value="Genomic_DNA"/>
</dbReference>
<dbReference type="GeneID" id="14334759"/>
<dbReference type="RefSeq" id="WP_006180388.1">
    <property type="nucleotide sequence ID" value="NC_019962.1"/>
</dbReference>
<reference evidence="4" key="1">
    <citation type="submission" date="2012-02" db="EMBL/GenBank/DDBJ databases">
        <title>Complete sequence of chromosome of Natrinema pellirubrum DSM 15624.</title>
        <authorList>
            <person name="Lucas S."/>
            <person name="Han J."/>
            <person name="Lapidus A."/>
            <person name="Cheng J.-F."/>
            <person name="Goodwin L."/>
            <person name="Pitluck S."/>
            <person name="Peters L."/>
            <person name="Teshima H."/>
            <person name="Detter J.C."/>
            <person name="Han C."/>
            <person name="Tapia R."/>
            <person name="Land M."/>
            <person name="Hauser L."/>
            <person name="Kyrpides N."/>
            <person name="Ivanova N."/>
            <person name="Pagani I."/>
            <person name="Sproer C."/>
            <person name="Anderson I."/>
            <person name="Woyke T."/>
        </authorList>
    </citation>
    <scope>NUCLEOTIDE SEQUENCE [LARGE SCALE GENOMIC DNA]</scope>
    <source>
        <strain evidence="4">DSM 15624 / JCM 10476 / NCIMB 786</strain>
    </source>
</reference>
<dbReference type="PANTHER" id="PTHR33824:SF7">
    <property type="entry name" value="POLYKETIDE CYCLASE_DEHYDRASE AND LIPID TRANSPORT SUPERFAMILY PROTEIN"/>
    <property type="match status" value="1"/>
</dbReference>
<dbReference type="OrthoDB" id="167922at2157"/>
<dbReference type="Proteomes" id="UP000010843">
    <property type="component" value="Chromosome"/>
</dbReference>
<dbReference type="InterPro" id="IPR047137">
    <property type="entry name" value="ORF3"/>
</dbReference>
<dbReference type="STRING" id="797303.Natpe_0300"/>
<organism evidence="2 4">
    <name type="scientific">Natrinema pellirubrum (strain DSM 15624 / CIP 106293 / JCM 10476 / NCIMB 786 / 157)</name>
    <dbReference type="NCBI Taxonomy" id="797303"/>
    <lineage>
        <taxon>Archaea</taxon>
        <taxon>Methanobacteriati</taxon>
        <taxon>Methanobacteriota</taxon>
        <taxon>Stenosarchaea group</taxon>
        <taxon>Halobacteria</taxon>
        <taxon>Halobacteriales</taxon>
        <taxon>Natrialbaceae</taxon>
        <taxon>Natrinema</taxon>
    </lineage>
</organism>
<evidence type="ECO:0000313" key="2">
    <source>
        <dbReference type="EMBL" id="AGB30234.1"/>
    </source>
</evidence>
<gene>
    <name evidence="2" type="ordered locus">Natpe_0300</name>
    <name evidence="3" type="ORF">C488_05312</name>
</gene>
<proteinExistence type="predicted"/>
<evidence type="ECO:0000313" key="5">
    <source>
        <dbReference type="Proteomes" id="UP000011593"/>
    </source>
</evidence>
<keyword evidence="5" id="KW-1185">Reference proteome</keyword>
<reference evidence="3 5" key="3">
    <citation type="journal article" date="2014" name="PLoS Genet.">
        <title>Phylogenetically driven sequencing of extremely halophilic archaea reveals strategies for static and dynamic osmo-response.</title>
        <authorList>
            <person name="Becker E.A."/>
            <person name="Seitzer P.M."/>
            <person name="Tritt A."/>
            <person name="Larsen D."/>
            <person name="Krusor M."/>
            <person name="Yao A.I."/>
            <person name="Wu D."/>
            <person name="Madern D."/>
            <person name="Eisen J.A."/>
            <person name="Darling A.E."/>
            <person name="Facciotti M.T."/>
        </authorList>
    </citation>
    <scope>NUCLEOTIDE SEQUENCE [LARGE SCALE GENOMIC DNA]</scope>
    <source>
        <strain evidence="3 5">DSM 15624</strain>
    </source>
</reference>
<dbReference type="HOGENOM" id="CLU_079860_0_0_2"/>
<feature type="region of interest" description="Disordered" evidence="1">
    <location>
        <begin position="104"/>
        <end position="128"/>
    </location>
</feature>
<feature type="compositionally biased region" description="Gly residues" evidence="1">
    <location>
        <begin position="1"/>
        <end position="10"/>
    </location>
</feature>
<dbReference type="CDD" id="cd07817">
    <property type="entry name" value="SRPBCC_8"/>
    <property type="match status" value="1"/>
</dbReference>